<protein>
    <recommendedName>
        <fullName evidence="3">2-oxo-4-hydroxy-4-carboxy-5-ureidoimidazoline decarboxylase</fullName>
        <ecNumber evidence="3">4.1.1.97</ecNumber>
    </recommendedName>
</protein>
<keyword evidence="6" id="KW-0456">Lyase</keyword>
<evidence type="ECO:0000256" key="4">
    <source>
        <dbReference type="ARBA" id="ARBA00022631"/>
    </source>
</evidence>
<evidence type="ECO:0000256" key="3">
    <source>
        <dbReference type="ARBA" id="ARBA00012257"/>
    </source>
</evidence>
<dbReference type="PANTHER" id="PTHR43466">
    <property type="entry name" value="2-OXO-4-HYDROXY-4-CARBOXY-5-UREIDOIMIDAZOLINE DECARBOXYLASE-RELATED"/>
    <property type="match status" value="1"/>
</dbReference>
<name>A0AAV1T5W9_9STRA</name>
<proteinExistence type="predicted"/>
<dbReference type="InterPro" id="IPR036778">
    <property type="entry name" value="OHCU_decarboxylase_sf"/>
</dbReference>
<dbReference type="EMBL" id="CAKLBY020000016">
    <property type="protein sequence ID" value="CAK7898643.1"/>
    <property type="molecule type" value="Genomic_DNA"/>
</dbReference>
<dbReference type="PANTHER" id="PTHR43466:SF1">
    <property type="entry name" value="2-OXO-4-HYDROXY-4-CARBOXY-5-UREIDOIMIDAZOLINE DECARBOXYLASE-RELATED"/>
    <property type="match status" value="1"/>
</dbReference>
<dbReference type="NCBIfam" id="NF010372">
    <property type="entry name" value="PRK13798.1"/>
    <property type="match status" value="1"/>
</dbReference>
<dbReference type="Pfam" id="PF09349">
    <property type="entry name" value="OHCU_decarbox"/>
    <property type="match status" value="1"/>
</dbReference>
<comment type="catalytic activity">
    <reaction evidence="1">
        <text>5-hydroxy-2-oxo-4-ureido-2,5-dihydro-1H-imidazole-5-carboxylate + H(+) = (S)-allantoin + CO2</text>
        <dbReference type="Rhea" id="RHEA:26301"/>
        <dbReference type="ChEBI" id="CHEBI:15378"/>
        <dbReference type="ChEBI" id="CHEBI:15678"/>
        <dbReference type="ChEBI" id="CHEBI:16526"/>
        <dbReference type="ChEBI" id="CHEBI:58639"/>
        <dbReference type="EC" id="4.1.1.97"/>
    </reaction>
</comment>
<dbReference type="GO" id="GO:0005777">
    <property type="term" value="C:peroxisome"/>
    <property type="evidence" value="ECO:0007669"/>
    <property type="project" value="TreeGrafter"/>
</dbReference>
<dbReference type="AlphaFoldDB" id="A0AAV1T5W9"/>
<keyword evidence="4" id="KW-0659">Purine metabolism</keyword>
<dbReference type="Gene3D" id="1.10.3330.10">
    <property type="entry name" value="Oxo-4-hydroxy-4-carboxy-5-ureidoimidazoline decarboxylase"/>
    <property type="match status" value="1"/>
</dbReference>
<gene>
    <name evidence="8" type="ORF">PM001_LOCUS1698</name>
</gene>
<evidence type="ECO:0000256" key="1">
    <source>
        <dbReference type="ARBA" id="ARBA00001163"/>
    </source>
</evidence>
<evidence type="ECO:0000256" key="6">
    <source>
        <dbReference type="ARBA" id="ARBA00023239"/>
    </source>
</evidence>
<evidence type="ECO:0000259" key="7">
    <source>
        <dbReference type="Pfam" id="PF09349"/>
    </source>
</evidence>
<organism evidence="8 9">
    <name type="scientific">Peronospora matthiolae</name>
    <dbReference type="NCBI Taxonomy" id="2874970"/>
    <lineage>
        <taxon>Eukaryota</taxon>
        <taxon>Sar</taxon>
        <taxon>Stramenopiles</taxon>
        <taxon>Oomycota</taxon>
        <taxon>Peronosporomycetes</taxon>
        <taxon>Peronosporales</taxon>
        <taxon>Peronosporaceae</taxon>
        <taxon>Peronospora</taxon>
    </lineage>
</organism>
<accession>A0AAV1T5W9</accession>
<dbReference type="GO" id="GO:0006144">
    <property type="term" value="P:purine nucleobase metabolic process"/>
    <property type="evidence" value="ECO:0007669"/>
    <property type="project" value="UniProtKB-KW"/>
</dbReference>
<dbReference type="Proteomes" id="UP001162060">
    <property type="component" value="Unassembled WGS sequence"/>
</dbReference>
<evidence type="ECO:0000256" key="5">
    <source>
        <dbReference type="ARBA" id="ARBA00022793"/>
    </source>
</evidence>
<comment type="caution">
    <text evidence="8">The sequence shown here is derived from an EMBL/GenBank/DDBJ whole genome shotgun (WGS) entry which is preliminary data.</text>
</comment>
<keyword evidence="5" id="KW-0210">Decarboxylase</keyword>
<feature type="domain" description="Oxo-4-hydroxy-4-carboxy-5-ureidoimidazoline decarboxylase" evidence="7">
    <location>
        <begin position="20"/>
        <end position="164"/>
    </location>
</feature>
<evidence type="ECO:0000313" key="8">
    <source>
        <dbReference type="EMBL" id="CAK7898643.1"/>
    </source>
</evidence>
<dbReference type="GO" id="GO:0051997">
    <property type="term" value="F:2-oxo-4-hydroxy-4-carboxy-5-ureidoimidazoline decarboxylase activity"/>
    <property type="evidence" value="ECO:0007669"/>
    <property type="project" value="UniProtKB-EC"/>
</dbReference>
<dbReference type="EC" id="4.1.1.97" evidence="3"/>
<dbReference type="GO" id="GO:0019628">
    <property type="term" value="P:urate catabolic process"/>
    <property type="evidence" value="ECO:0007669"/>
    <property type="project" value="TreeGrafter"/>
</dbReference>
<sequence length="178" mass="19860">MDLSILNDAAAAFKAGNQSSRFSQKLLQCCGARKWVAEMLTKFPVRGVDELYQAADAADATLTRDDWLEAFAAHPKIGRAKQPIKAWEAQEQKATKDADDAVLDRFEELNDAYYDTFGYTYIVCATGKTALEMLHILESRMGNSPEDELAVAAAEQSRITKLRLVKLVQELRIARSEL</sequence>
<dbReference type="SUPFAM" id="SSF158694">
    <property type="entry name" value="UraD-Like"/>
    <property type="match status" value="1"/>
</dbReference>
<evidence type="ECO:0000313" key="9">
    <source>
        <dbReference type="Proteomes" id="UP001162060"/>
    </source>
</evidence>
<dbReference type="InterPro" id="IPR018020">
    <property type="entry name" value="OHCU_decarboxylase"/>
</dbReference>
<evidence type="ECO:0000256" key="2">
    <source>
        <dbReference type="ARBA" id="ARBA00004754"/>
    </source>
</evidence>
<comment type="pathway">
    <text evidence="2">Purine metabolism; urate degradation; (S)-allantoin from urate: step 3/3.</text>
</comment>
<reference evidence="8" key="1">
    <citation type="submission" date="2024-01" db="EMBL/GenBank/DDBJ databases">
        <authorList>
            <person name="Webb A."/>
        </authorList>
    </citation>
    <scope>NUCLEOTIDE SEQUENCE</scope>
    <source>
        <strain evidence="8">Pm1</strain>
    </source>
</reference>